<evidence type="ECO:0000313" key="3">
    <source>
        <dbReference type="Proteomes" id="UP000002300"/>
    </source>
</evidence>
<dbReference type="Proteomes" id="UP000002300">
    <property type="component" value="Chromosome"/>
</dbReference>
<keyword evidence="1" id="KW-0472">Membrane</keyword>
<dbReference type="KEGG" id="bcy:Bcer98_1942"/>
<evidence type="ECO:0008006" key="4">
    <source>
        <dbReference type="Google" id="ProtNLM"/>
    </source>
</evidence>
<gene>
    <name evidence="2" type="ordered locus">Bcer98_1942</name>
</gene>
<feature type="transmembrane region" description="Helical" evidence="1">
    <location>
        <begin position="159"/>
        <end position="179"/>
    </location>
</feature>
<name>A7GQ17_BACCN</name>
<dbReference type="OrthoDB" id="2232193at2"/>
<dbReference type="GeneID" id="33897247"/>
<evidence type="ECO:0000313" key="2">
    <source>
        <dbReference type="EMBL" id="ABS22225.1"/>
    </source>
</evidence>
<dbReference type="STRING" id="315749.Bcer98_1942"/>
<feature type="transmembrane region" description="Helical" evidence="1">
    <location>
        <begin position="90"/>
        <end position="117"/>
    </location>
</feature>
<dbReference type="eggNOG" id="ENOG5033PQ0">
    <property type="taxonomic scope" value="Bacteria"/>
</dbReference>
<organism evidence="2 3">
    <name type="scientific">Bacillus cytotoxicus (strain DSM 22905 / CIP 110041 / 391-98 / NVH 391-98)</name>
    <dbReference type="NCBI Taxonomy" id="315749"/>
    <lineage>
        <taxon>Bacteria</taxon>
        <taxon>Bacillati</taxon>
        <taxon>Bacillota</taxon>
        <taxon>Bacilli</taxon>
        <taxon>Bacillales</taxon>
        <taxon>Bacillaceae</taxon>
        <taxon>Bacillus</taxon>
        <taxon>Bacillus cereus group</taxon>
    </lineage>
</organism>
<sequence length="238" mass="27348">MEFKKSFSNKIMIMLGGVIISIFLLGWILPVGIDKVSSISYKEYLFSTYTVFTQFGFLMFAFFVAFFVTREYVNKTILFYKFLSYDSLKFYLNKVFVLITESVCFITLCLIIVSIVFQDFSMFFQMLYLFSCVAIQYILIVSFISLLVPNVLIAIGISLFYWILSVILVSVGGVLKYLAFFDASNNLYKHVNTLLEGNSTFLSINDNFNILIFVIIWAIVGALVSKFANNRWLKLGVN</sequence>
<keyword evidence="1" id="KW-1133">Transmembrane helix</keyword>
<feature type="transmembrane region" description="Helical" evidence="1">
    <location>
        <begin position="49"/>
        <end position="69"/>
    </location>
</feature>
<protein>
    <recommendedName>
        <fullName evidence="4">Peptide ABC transporter permease</fullName>
    </recommendedName>
</protein>
<evidence type="ECO:0000256" key="1">
    <source>
        <dbReference type="SAM" id="Phobius"/>
    </source>
</evidence>
<feature type="transmembrane region" description="Helical" evidence="1">
    <location>
        <begin position="12"/>
        <end position="29"/>
    </location>
</feature>
<feature type="transmembrane region" description="Helical" evidence="1">
    <location>
        <begin position="123"/>
        <end position="147"/>
    </location>
</feature>
<dbReference type="EMBL" id="CP000764">
    <property type="protein sequence ID" value="ABS22225.1"/>
    <property type="molecule type" value="Genomic_DNA"/>
</dbReference>
<dbReference type="HOGENOM" id="CLU_100606_0_0_9"/>
<accession>A7GQ17</accession>
<keyword evidence="3" id="KW-1185">Reference proteome</keyword>
<keyword evidence="1" id="KW-0812">Transmembrane</keyword>
<feature type="transmembrane region" description="Helical" evidence="1">
    <location>
        <begin position="208"/>
        <end position="228"/>
    </location>
</feature>
<reference evidence="2 3" key="1">
    <citation type="journal article" date="2008" name="Chem. Biol. Interact.">
        <title>Extending the Bacillus cereus group genomics to putative food-borne pathogens of different toxicity.</title>
        <authorList>
            <person name="Lapidus A."/>
            <person name="Goltsman E."/>
            <person name="Auger S."/>
            <person name="Galleron N."/>
            <person name="Segurens B."/>
            <person name="Dossat C."/>
            <person name="Land M.L."/>
            <person name="Broussolle V."/>
            <person name="Brillard J."/>
            <person name="Guinebretiere M.H."/>
            <person name="Sanchis V."/>
            <person name="Nguen-The C."/>
            <person name="Lereclus D."/>
            <person name="Richardson P."/>
            <person name="Wincker P."/>
            <person name="Weissenbach J."/>
            <person name="Ehrlich S.D."/>
            <person name="Sorokin A."/>
        </authorList>
    </citation>
    <scope>NUCLEOTIDE SEQUENCE [LARGE SCALE GENOMIC DNA]</scope>
    <source>
        <strain evidence="3">DSM 22905 / CIP 110041 / 391-98 / NVH 391-98</strain>
    </source>
</reference>
<dbReference type="RefSeq" id="WP_012094418.1">
    <property type="nucleotide sequence ID" value="NC_009674.1"/>
</dbReference>
<dbReference type="AlphaFoldDB" id="A7GQ17"/>
<proteinExistence type="predicted"/>